<dbReference type="RefSeq" id="WP_002788904.1">
    <property type="nucleotide sequence ID" value="NZ_HE973365.1"/>
</dbReference>
<reference evidence="1 2" key="1">
    <citation type="submission" date="2012-04" db="EMBL/GenBank/DDBJ databases">
        <authorList>
            <person name="Genoscope - CEA"/>
        </authorList>
    </citation>
    <scope>NUCLEOTIDE SEQUENCE [LARGE SCALE GENOMIC DNA]</scope>
    <source>
        <strain evidence="1 2">9807</strain>
    </source>
</reference>
<organism evidence="1 2">
    <name type="scientific">Microcystis aeruginosa PCC 9807</name>
    <dbReference type="NCBI Taxonomy" id="1160283"/>
    <lineage>
        <taxon>Bacteria</taxon>
        <taxon>Bacillati</taxon>
        <taxon>Cyanobacteriota</taxon>
        <taxon>Cyanophyceae</taxon>
        <taxon>Oscillatoriophycideae</taxon>
        <taxon>Chroococcales</taxon>
        <taxon>Microcystaceae</taxon>
        <taxon>Microcystis</taxon>
    </lineage>
</organism>
<accession>I4H9Z7</accession>
<dbReference type="InterPro" id="IPR025394">
    <property type="entry name" value="DUF4127"/>
</dbReference>
<dbReference type="EMBL" id="CAIM01000380">
    <property type="protein sequence ID" value="CCI18871.1"/>
    <property type="molecule type" value="Genomic_DNA"/>
</dbReference>
<evidence type="ECO:0000313" key="2">
    <source>
        <dbReference type="Proteomes" id="UP000003613"/>
    </source>
</evidence>
<comment type="caution">
    <text evidence="1">The sequence shown here is derived from an EMBL/GenBank/DDBJ whole genome shotgun (WGS) entry which is preliminary data.</text>
</comment>
<dbReference type="AlphaFoldDB" id="I4H9Z7"/>
<dbReference type="Pfam" id="PF13552">
    <property type="entry name" value="DUF4127"/>
    <property type="match status" value="1"/>
</dbReference>
<protein>
    <recommendedName>
        <fullName evidence="3">DUF4127 domain-containing protein</fullName>
    </recommendedName>
</protein>
<name>I4H9Z7_MICAE</name>
<dbReference type="Proteomes" id="UP000003613">
    <property type="component" value="Unassembled WGS sequence"/>
</dbReference>
<dbReference type="HOGENOM" id="CLU_471599_0_0_3"/>
<proteinExistence type="predicted"/>
<sequence length="578" mass="67152">MERRKFLNWMGIGCFASILPEIISTTLPINSLLTKAVMAEELLTTDEVIKKIKEICFPKNLGRIYHRPNDQDREGKGILPCYGDDYNVWGCGLNAKPRLECTTKDDRSELPYLPFVMAPRRQTDSMVRQAYFLLPKEIRRDTAFVVADRLIQYPEAYLPYIEKKKKVVLIGSFQGIEDVANYDQYNEKGWMGELHALQLLQLEYSIDLVRSLKKEIVDIVYAIGDSWGGYASTIRKDIQNKFNEILRKKRLEQFSFGSKDDEIIAWGADETMLQAFARQRPEIKVKINISNPEAQQYYDFKETAQTIKNNNIKKLGLKEVKGNDFDIQVFIFTWNPDSIYDFGKEYSLEEILKQRQQQEKWDKPMIEQIKKLSVDQQKKTVIIDARLPNGAWDTLSIPPSDKFLAFGSWGTFGNSFGQTIAMAKLLHSANHQNKSAIQRQLLLEAITHDVFFTGYKEAQHPDSPLQKELKNQNLKYIRSDPYYDSPEETEKVFQVINKVINDRIKADGRQKQLELDNTQFVFVPQLWRTFESEVFIQDGVWSWTGIYRKNLKETAFNPTVAAKNVQKFTLSELIDEKF</sequence>
<evidence type="ECO:0000313" key="1">
    <source>
        <dbReference type="EMBL" id="CCI18871.1"/>
    </source>
</evidence>
<gene>
    <name evidence="1" type="ORF">MICAF_4400029</name>
</gene>
<evidence type="ECO:0008006" key="3">
    <source>
        <dbReference type="Google" id="ProtNLM"/>
    </source>
</evidence>